<proteinExistence type="predicted"/>
<sequence length="165" mass="18281">MPEDNVARQAPAPVHPGTTRWLDEEQQRVWRDWLKASATVDRVLDANLRAQGLGLGEYEVLIHLSEAPDRSLRMGALAKLVRASRSRMTHTVARLETLGMVERRPASHDRRGVMTHLTDAGYARLVEVAPLHLQAVRRVFIDVIDPADLSAVGRALRTVLGAVGD</sequence>
<protein>
    <submittedName>
        <fullName evidence="2">Transcriptional repressor MprA</fullName>
    </submittedName>
</protein>
<dbReference type="OrthoDB" id="8635520at2"/>
<dbReference type="GO" id="GO:0006950">
    <property type="term" value="P:response to stress"/>
    <property type="evidence" value="ECO:0007669"/>
    <property type="project" value="TreeGrafter"/>
</dbReference>
<name>A0A3S4YYY6_9ACTN</name>
<dbReference type="InterPro" id="IPR039422">
    <property type="entry name" value="MarR/SlyA-like"/>
</dbReference>
<dbReference type="PROSITE" id="PS50995">
    <property type="entry name" value="HTH_MARR_2"/>
    <property type="match status" value="1"/>
</dbReference>
<dbReference type="PANTHER" id="PTHR33164">
    <property type="entry name" value="TRANSCRIPTIONAL REGULATOR, MARR FAMILY"/>
    <property type="match status" value="1"/>
</dbReference>
<keyword evidence="3" id="KW-1185">Reference proteome</keyword>
<accession>A0A3S4YYY6</accession>
<organism evidence="2 3">
    <name type="scientific">Acidipropionibacterium jensenii</name>
    <dbReference type="NCBI Taxonomy" id="1749"/>
    <lineage>
        <taxon>Bacteria</taxon>
        <taxon>Bacillati</taxon>
        <taxon>Actinomycetota</taxon>
        <taxon>Actinomycetes</taxon>
        <taxon>Propionibacteriales</taxon>
        <taxon>Propionibacteriaceae</taxon>
        <taxon>Acidipropionibacterium</taxon>
    </lineage>
</organism>
<dbReference type="Pfam" id="PF12802">
    <property type="entry name" value="MarR_2"/>
    <property type="match status" value="1"/>
</dbReference>
<evidence type="ECO:0000313" key="2">
    <source>
        <dbReference type="EMBL" id="VEI04315.1"/>
    </source>
</evidence>
<dbReference type="AlphaFoldDB" id="A0A3S4YYY6"/>
<dbReference type="InterPro" id="IPR000835">
    <property type="entry name" value="HTH_MarR-typ"/>
</dbReference>
<dbReference type="SMART" id="SM00347">
    <property type="entry name" value="HTH_MARR"/>
    <property type="match status" value="1"/>
</dbReference>
<evidence type="ECO:0000313" key="3">
    <source>
        <dbReference type="Proteomes" id="UP000277858"/>
    </source>
</evidence>
<evidence type="ECO:0000259" key="1">
    <source>
        <dbReference type="PROSITE" id="PS50995"/>
    </source>
</evidence>
<dbReference type="Proteomes" id="UP000277858">
    <property type="component" value="Chromosome"/>
</dbReference>
<dbReference type="InterPro" id="IPR036388">
    <property type="entry name" value="WH-like_DNA-bd_sf"/>
</dbReference>
<dbReference type="RefSeq" id="WP_036980714.1">
    <property type="nucleotide sequence ID" value="NZ_LR134473.1"/>
</dbReference>
<feature type="domain" description="HTH marR-type" evidence="1">
    <location>
        <begin position="26"/>
        <end position="161"/>
    </location>
</feature>
<dbReference type="InterPro" id="IPR036390">
    <property type="entry name" value="WH_DNA-bd_sf"/>
</dbReference>
<dbReference type="STRING" id="1122997.GCA_000425285_00464"/>
<dbReference type="GO" id="GO:0003700">
    <property type="term" value="F:DNA-binding transcription factor activity"/>
    <property type="evidence" value="ECO:0007669"/>
    <property type="project" value="InterPro"/>
</dbReference>
<reference evidence="2 3" key="1">
    <citation type="submission" date="2018-12" db="EMBL/GenBank/DDBJ databases">
        <authorList>
            <consortium name="Pathogen Informatics"/>
        </authorList>
    </citation>
    <scope>NUCLEOTIDE SEQUENCE [LARGE SCALE GENOMIC DNA]</scope>
    <source>
        <strain evidence="2 3">NCTC13652</strain>
    </source>
</reference>
<dbReference type="SUPFAM" id="SSF46785">
    <property type="entry name" value="Winged helix' DNA-binding domain"/>
    <property type="match status" value="1"/>
</dbReference>
<dbReference type="Gene3D" id="1.10.10.10">
    <property type="entry name" value="Winged helix-like DNA-binding domain superfamily/Winged helix DNA-binding domain"/>
    <property type="match status" value="1"/>
</dbReference>
<gene>
    <name evidence="2" type="ORF">NCTC13652_02544</name>
</gene>
<dbReference type="PANTHER" id="PTHR33164:SF99">
    <property type="entry name" value="MARR FAMILY REGULATORY PROTEIN"/>
    <property type="match status" value="1"/>
</dbReference>
<dbReference type="EMBL" id="LR134473">
    <property type="protein sequence ID" value="VEI04315.1"/>
    <property type="molecule type" value="Genomic_DNA"/>
</dbReference>